<dbReference type="RefSeq" id="WP_268005538.1">
    <property type="nucleotide sequence ID" value="NZ_CP104067.1"/>
</dbReference>
<feature type="transmembrane region" description="Helical" evidence="7">
    <location>
        <begin position="197"/>
        <end position="217"/>
    </location>
</feature>
<comment type="subcellular location">
    <subcellularLocation>
        <location evidence="1">Membrane</location>
        <topology evidence="1">Multi-pass membrane protein</topology>
    </subcellularLocation>
</comment>
<gene>
    <name evidence="8" type="ORF">NZD89_26010</name>
</gene>
<feature type="transmembrane region" description="Helical" evidence="7">
    <location>
        <begin position="352"/>
        <end position="370"/>
    </location>
</feature>
<evidence type="ECO:0000256" key="6">
    <source>
        <dbReference type="ARBA" id="ARBA00023136"/>
    </source>
</evidence>
<evidence type="ECO:0000313" key="9">
    <source>
        <dbReference type="Proteomes" id="UP001164761"/>
    </source>
</evidence>
<proteinExistence type="inferred from homology"/>
<dbReference type="EMBL" id="CP104067">
    <property type="protein sequence ID" value="WAH41630.1"/>
    <property type="molecule type" value="Genomic_DNA"/>
</dbReference>
<dbReference type="PANTHER" id="PTHR42810">
    <property type="entry name" value="PURINE PERMEASE C1399.01C-RELATED"/>
    <property type="match status" value="1"/>
</dbReference>
<sequence length="439" mass="46541">MEGLRYGLHDRPKNATLILSSVQWFVFSLANVITVPIVLGHAFGLSESGIALYTERSFFICGMVGLLQALIGHRYAIIEGPAGMWWGVFLVLIQMTKDEHGSLQSLLQDLELGLIIAGLVFILLGATGLLAWIRKLFTPVVTGTFLVLLALQVSKSLVEGVLGIGFRNRPTFSPEIALLSVLLMVLTIFLMFKARGIIQSIAVLIGLMVGWIAYAALGLVDPPHTAAAVFSLPSIFPFGPPKFHMGVSITCVITAIILLSNLIASVQAFAGAAHEIPSSTTYNRGSVLTGIGTALSGIFGVAGVVPLTAAASLVALTGIASRLPFIIASAGVALLGFFPFIGQWVATLPAPVGYAILFTVFGQLLGFGLRDYRQLALGQRDVFVISLAVLTGVGIYFIPATAWLGLPAVLSYLLDNGLIIGIVLVLTFEHVVFPRSAAK</sequence>
<dbReference type="PANTHER" id="PTHR42810:SF1">
    <property type="entry name" value="PURINE PERMEASE YWDJ-RELATED"/>
    <property type="match status" value="1"/>
</dbReference>
<accession>A0ABY6ZI85</accession>
<comment type="similarity">
    <text evidence="2">Belongs to the nucleobase:cation symporter-2 (NCS2) (TC 2.A.40) family.</text>
</comment>
<reference evidence="8" key="1">
    <citation type="submission" date="2022-08" db="EMBL/GenBank/DDBJ databases">
        <title>Alicyclobacillus fastidiosus DSM 17978, complete genome.</title>
        <authorList>
            <person name="Wang Q."/>
            <person name="Cai R."/>
            <person name="Wang Z."/>
        </authorList>
    </citation>
    <scope>NUCLEOTIDE SEQUENCE</scope>
    <source>
        <strain evidence="8">DSM 17978</strain>
    </source>
</reference>
<feature type="transmembrane region" description="Helical" evidence="7">
    <location>
        <begin position="323"/>
        <end position="346"/>
    </location>
</feature>
<feature type="transmembrane region" description="Helical" evidence="7">
    <location>
        <begin position="247"/>
        <end position="270"/>
    </location>
</feature>
<feature type="transmembrane region" description="Helical" evidence="7">
    <location>
        <begin position="172"/>
        <end position="190"/>
    </location>
</feature>
<dbReference type="NCBIfam" id="NF037981">
    <property type="entry name" value="NCS2_1"/>
    <property type="match status" value="1"/>
</dbReference>
<feature type="transmembrane region" description="Helical" evidence="7">
    <location>
        <begin position="382"/>
        <end position="406"/>
    </location>
</feature>
<evidence type="ECO:0000256" key="2">
    <source>
        <dbReference type="ARBA" id="ARBA00008821"/>
    </source>
</evidence>
<evidence type="ECO:0000256" key="5">
    <source>
        <dbReference type="ARBA" id="ARBA00022989"/>
    </source>
</evidence>
<name>A0ABY6ZI85_9BACL</name>
<dbReference type="InterPro" id="IPR006043">
    <property type="entry name" value="NCS2"/>
</dbReference>
<feature type="transmembrane region" description="Helical" evidence="7">
    <location>
        <begin position="412"/>
        <end position="433"/>
    </location>
</feature>
<organism evidence="8 9">
    <name type="scientific">Alicyclobacillus fastidiosus</name>
    <dbReference type="NCBI Taxonomy" id="392011"/>
    <lineage>
        <taxon>Bacteria</taxon>
        <taxon>Bacillati</taxon>
        <taxon>Bacillota</taxon>
        <taxon>Bacilli</taxon>
        <taxon>Bacillales</taxon>
        <taxon>Alicyclobacillaceae</taxon>
        <taxon>Alicyclobacillus</taxon>
    </lineage>
</organism>
<feature type="transmembrane region" description="Helical" evidence="7">
    <location>
        <begin position="112"/>
        <end position="133"/>
    </location>
</feature>
<protein>
    <submittedName>
        <fullName evidence="8">Purine/pyrimidine permease</fullName>
    </submittedName>
</protein>
<keyword evidence="9" id="KW-1185">Reference proteome</keyword>
<keyword evidence="6 7" id="KW-0472">Membrane</keyword>
<evidence type="ECO:0000313" key="8">
    <source>
        <dbReference type="EMBL" id="WAH41630.1"/>
    </source>
</evidence>
<keyword evidence="3" id="KW-0813">Transport</keyword>
<feature type="transmembrane region" description="Helical" evidence="7">
    <location>
        <begin position="145"/>
        <end position="166"/>
    </location>
</feature>
<evidence type="ECO:0000256" key="3">
    <source>
        <dbReference type="ARBA" id="ARBA00022448"/>
    </source>
</evidence>
<feature type="transmembrane region" description="Helical" evidence="7">
    <location>
        <begin position="290"/>
        <end position="316"/>
    </location>
</feature>
<keyword evidence="4 7" id="KW-0812">Transmembrane</keyword>
<dbReference type="Pfam" id="PF00860">
    <property type="entry name" value="Xan_ur_permease"/>
    <property type="match status" value="1"/>
</dbReference>
<dbReference type="Proteomes" id="UP001164761">
    <property type="component" value="Chromosome"/>
</dbReference>
<evidence type="ECO:0000256" key="1">
    <source>
        <dbReference type="ARBA" id="ARBA00004141"/>
    </source>
</evidence>
<evidence type="ECO:0000256" key="7">
    <source>
        <dbReference type="SAM" id="Phobius"/>
    </source>
</evidence>
<feature type="transmembrane region" description="Helical" evidence="7">
    <location>
        <begin position="24"/>
        <end position="45"/>
    </location>
</feature>
<keyword evidence="5 7" id="KW-1133">Transmembrane helix</keyword>
<evidence type="ECO:0000256" key="4">
    <source>
        <dbReference type="ARBA" id="ARBA00022692"/>
    </source>
</evidence>